<keyword evidence="7" id="KW-0677">Repeat</keyword>
<dbReference type="GO" id="GO:0008380">
    <property type="term" value="P:RNA splicing"/>
    <property type="evidence" value="ECO:0007669"/>
    <property type="project" value="UniProtKB-KW"/>
</dbReference>
<dbReference type="InterPro" id="IPR051178">
    <property type="entry name" value="TfdA_dioxygenase"/>
</dbReference>
<evidence type="ECO:0000256" key="4">
    <source>
        <dbReference type="ARBA" id="ARBA00022664"/>
    </source>
</evidence>
<dbReference type="SUPFAM" id="SSF54928">
    <property type="entry name" value="RNA-binding domain, RBD"/>
    <property type="match status" value="1"/>
</dbReference>
<dbReference type="GO" id="GO:0046872">
    <property type="term" value="F:metal ion binding"/>
    <property type="evidence" value="ECO:0007669"/>
    <property type="project" value="UniProtKB-KW"/>
</dbReference>
<evidence type="ECO:0000256" key="11">
    <source>
        <dbReference type="ARBA" id="ARBA00023004"/>
    </source>
</evidence>
<evidence type="ECO:0000256" key="14">
    <source>
        <dbReference type="ARBA" id="ARBA00023274"/>
    </source>
</evidence>
<evidence type="ECO:0000256" key="1">
    <source>
        <dbReference type="ARBA" id="ARBA00004123"/>
    </source>
</evidence>
<evidence type="ECO:0000256" key="3">
    <source>
        <dbReference type="ARBA" id="ARBA00007243"/>
    </source>
</evidence>
<dbReference type="Proteomes" id="UP001265746">
    <property type="component" value="Unassembled WGS sequence"/>
</dbReference>
<sequence>MASTLQINRLHPSFGAEIDGIDFSKPISDEQLTEIKDTIAQYGVCVFRATCLDDDSQVELARRFGEVERLKGTPAEQSRLKSIELTDQSNLEVDGTLLDPNGLKALSNKGNELFHVDGSYNVRRTRFSLLRAFEIPPLEAGGNTEFADTRTAFSDLDESWRDELISKDYVTKHSFWHSRKTASPEALAKLDPDRYPFSRHKLVQLHRPSGRMNLYIPSHIRSIEGLSEDESAQKLAFLRKHVTQEKYTLSVEWLNVGDLVVWDNTCTLHRATGLKGAFRRDMRRCGIFDDGPEAFGLNPQDDDLNFAFNKDVMMDIVRSSSFICTSRLKQIIINICFPYKTQRSIEVVMASAGPPITTVYVRNLEERVKIEPLKDALRELFSEFGNVIDIVAKTNLKAKGQAFVVFDNPESAKQAAEEVDGFDLFEKPMQVALARSRSDATVQKFGTEEDFELHKRRRAAEKDKKKALEAEQQRLKRPAPGGEQSGRPSKAARGAGLKPTGPAAAAVVPDEYLPPNKILFVQNLPDDSDAVTLTNLFGRFEGFREVRMVPGRRGIAFVEYENEAGAIAARENLAGTQLGGKNIKVTYQRQ</sequence>
<dbReference type="PANTHER" id="PTHR43779:SF3">
    <property type="entry name" value="(3R)-3-[(CARBOXYMETHYL)AMINO]FATTY ACID OXYGENASE_DECARBOXYLASE"/>
    <property type="match status" value="1"/>
</dbReference>
<feature type="region of interest" description="Disordered" evidence="16">
    <location>
        <begin position="453"/>
        <end position="502"/>
    </location>
</feature>
<keyword evidence="6" id="KW-0747">Spliceosome</keyword>
<evidence type="ECO:0000259" key="17">
    <source>
        <dbReference type="PROSITE" id="PS50102"/>
    </source>
</evidence>
<dbReference type="Pfam" id="PF00076">
    <property type="entry name" value="RRM_1"/>
    <property type="match status" value="2"/>
</dbReference>
<organism evidence="18 19">
    <name type="scientific">Phomopsis amygdali</name>
    <name type="common">Fusicoccum amygdali</name>
    <dbReference type="NCBI Taxonomy" id="1214568"/>
    <lineage>
        <taxon>Eukaryota</taxon>
        <taxon>Fungi</taxon>
        <taxon>Dikarya</taxon>
        <taxon>Ascomycota</taxon>
        <taxon>Pezizomycotina</taxon>
        <taxon>Sordariomycetes</taxon>
        <taxon>Sordariomycetidae</taxon>
        <taxon>Diaporthales</taxon>
        <taxon>Diaporthaceae</taxon>
        <taxon>Diaporthe</taxon>
    </lineage>
</organism>
<accession>A0AAD9SRB4</accession>
<evidence type="ECO:0000256" key="15">
    <source>
        <dbReference type="PROSITE-ProRule" id="PRU00176"/>
    </source>
</evidence>
<evidence type="ECO:0000256" key="13">
    <source>
        <dbReference type="ARBA" id="ARBA00023242"/>
    </source>
</evidence>
<evidence type="ECO:0000313" key="18">
    <source>
        <dbReference type="EMBL" id="KAK2614443.1"/>
    </source>
</evidence>
<dbReference type="InterPro" id="IPR035979">
    <property type="entry name" value="RBD_domain_sf"/>
</dbReference>
<comment type="similarity">
    <text evidence="3">Belongs to the RRM U1 A/B'' family.</text>
</comment>
<evidence type="ECO:0000256" key="12">
    <source>
        <dbReference type="ARBA" id="ARBA00023187"/>
    </source>
</evidence>
<dbReference type="InterPro" id="IPR003819">
    <property type="entry name" value="TauD/TfdA-like"/>
</dbReference>
<keyword evidence="11" id="KW-0408">Iron</keyword>
<dbReference type="CDD" id="cd12246">
    <property type="entry name" value="RRM1_U1A_like"/>
    <property type="match status" value="1"/>
</dbReference>
<dbReference type="Gene3D" id="3.30.70.330">
    <property type="match status" value="2"/>
</dbReference>
<dbReference type="InterPro" id="IPR042098">
    <property type="entry name" value="TauD-like_sf"/>
</dbReference>
<keyword evidence="5" id="KW-0479">Metal-binding</keyword>
<dbReference type="EMBL" id="JAUJFL010000001">
    <property type="protein sequence ID" value="KAK2614443.1"/>
    <property type="molecule type" value="Genomic_DNA"/>
</dbReference>
<dbReference type="FunFam" id="3.30.70.330:FF:000039">
    <property type="entry name" value="U1 small nuclear ribonucleoprotein A"/>
    <property type="match status" value="1"/>
</dbReference>
<keyword evidence="8 15" id="KW-0694">RNA-binding</keyword>
<dbReference type="GO" id="GO:0003723">
    <property type="term" value="F:RNA binding"/>
    <property type="evidence" value="ECO:0007669"/>
    <property type="project" value="UniProtKB-UniRule"/>
</dbReference>
<keyword evidence="12" id="KW-0508">mRNA splicing</keyword>
<dbReference type="SUPFAM" id="SSF51197">
    <property type="entry name" value="Clavaminate synthase-like"/>
    <property type="match status" value="1"/>
</dbReference>
<gene>
    <name evidence="18" type="ORF">N8I77_001268</name>
</gene>
<dbReference type="Gene3D" id="3.60.130.10">
    <property type="entry name" value="Clavaminate synthase-like"/>
    <property type="match status" value="1"/>
</dbReference>
<evidence type="ECO:0000256" key="16">
    <source>
        <dbReference type="SAM" id="MobiDB-lite"/>
    </source>
</evidence>
<evidence type="ECO:0000256" key="2">
    <source>
        <dbReference type="ARBA" id="ARBA00005896"/>
    </source>
</evidence>
<dbReference type="InterPro" id="IPR012677">
    <property type="entry name" value="Nucleotide-bd_a/b_plait_sf"/>
</dbReference>
<dbReference type="FunFam" id="3.30.70.330:FF:000029">
    <property type="entry name" value="U2 small nuclear ribonucleoprotein B"/>
    <property type="match status" value="1"/>
</dbReference>
<dbReference type="GO" id="GO:0051213">
    <property type="term" value="F:dioxygenase activity"/>
    <property type="evidence" value="ECO:0007669"/>
    <property type="project" value="UniProtKB-KW"/>
</dbReference>
<keyword evidence="19" id="KW-1185">Reference proteome</keyword>
<evidence type="ECO:0000256" key="10">
    <source>
        <dbReference type="ARBA" id="ARBA00023002"/>
    </source>
</evidence>
<evidence type="ECO:0000256" key="9">
    <source>
        <dbReference type="ARBA" id="ARBA00022964"/>
    </source>
</evidence>
<feature type="domain" description="RRM" evidence="17">
    <location>
        <begin position="517"/>
        <end position="590"/>
    </location>
</feature>
<dbReference type="SMART" id="SM00360">
    <property type="entry name" value="RRM"/>
    <property type="match status" value="2"/>
</dbReference>
<comment type="similarity">
    <text evidence="2">Belongs to the TfdA dioxygenase family.</text>
</comment>
<comment type="subcellular location">
    <subcellularLocation>
        <location evidence="1">Nucleus</location>
    </subcellularLocation>
</comment>
<dbReference type="PROSITE" id="PS50102">
    <property type="entry name" value="RRM"/>
    <property type="match status" value="2"/>
</dbReference>
<evidence type="ECO:0000313" key="19">
    <source>
        <dbReference type="Proteomes" id="UP001265746"/>
    </source>
</evidence>
<evidence type="ECO:0000256" key="8">
    <source>
        <dbReference type="ARBA" id="ARBA00022884"/>
    </source>
</evidence>
<dbReference type="GO" id="GO:0006397">
    <property type="term" value="P:mRNA processing"/>
    <property type="evidence" value="ECO:0007669"/>
    <property type="project" value="UniProtKB-KW"/>
</dbReference>
<keyword evidence="14" id="KW-0687">Ribonucleoprotein</keyword>
<comment type="caution">
    <text evidence="18">The sequence shown here is derived from an EMBL/GenBank/DDBJ whole genome shotgun (WGS) entry which is preliminary data.</text>
</comment>
<evidence type="ECO:0000256" key="6">
    <source>
        <dbReference type="ARBA" id="ARBA00022728"/>
    </source>
</evidence>
<keyword evidence="9" id="KW-0223">Dioxygenase</keyword>
<reference evidence="18" key="1">
    <citation type="submission" date="2023-06" db="EMBL/GenBank/DDBJ databases">
        <authorList>
            <person name="Noh H."/>
        </authorList>
    </citation>
    <scope>NUCLEOTIDE SEQUENCE</scope>
    <source>
        <strain evidence="18">DUCC20226</strain>
    </source>
</reference>
<dbReference type="PANTHER" id="PTHR43779">
    <property type="entry name" value="DIOXYGENASE RV0097-RELATED"/>
    <property type="match status" value="1"/>
</dbReference>
<name>A0AAD9SRB4_PHOAM</name>
<dbReference type="Pfam" id="PF02668">
    <property type="entry name" value="TauD"/>
    <property type="match status" value="1"/>
</dbReference>
<proteinExistence type="inferred from homology"/>
<evidence type="ECO:0000256" key="5">
    <source>
        <dbReference type="ARBA" id="ARBA00022723"/>
    </source>
</evidence>
<feature type="domain" description="RRM" evidence="17">
    <location>
        <begin position="357"/>
        <end position="436"/>
    </location>
</feature>
<keyword evidence="13" id="KW-0539">Nucleus</keyword>
<dbReference type="GO" id="GO:0030532">
    <property type="term" value="C:small nuclear ribonucleoprotein complex"/>
    <property type="evidence" value="ECO:0007669"/>
    <property type="project" value="UniProtKB-ARBA"/>
</dbReference>
<dbReference type="InterPro" id="IPR000504">
    <property type="entry name" value="RRM_dom"/>
</dbReference>
<dbReference type="AlphaFoldDB" id="A0AAD9SRB4"/>
<dbReference type="GO" id="GO:0005681">
    <property type="term" value="C:spliceosomal complex"/>
    <property type="evidence" value="ECO:0007669"/>
    <property type="project" value="UniProtKB-KW"/>
</dbReference>
<feature type="compositionally biased region" description="Basic and acidic residues" evidence="16">
    <location>
        <begin position="460"/>
        <end position="474"/>
    </location>
</feature>
<protein>
    <recommendedName>
        <fullName evidence="17">RRM domain-containing protein</fullName>
    </recommendedName>
</protein>
<keyword evidence="10" id="KW-0560">Oxidoreductase</keyword>
<dbReference type="CDD" id="cd12247">
    <property type="entry name" value="RRM2_U1A_like"/>
    <property type="match status" value="1"/>
</dbReference>
<evidence type="ECO:0000256" key="7">
    <source>
        <dbReference type="ARBA" id="ARBA00022737"/>
    </source>
</evidence>
<keyword evidence="4" id="KW-0507">mRNA processing</keyword>